<name>A0AB35BZW4_9GAMM</name>
<dbReference type="RefSeq" id="WP_063455149.1">
    <property type="nucleotide sequence ID" value="NZ_CP115969.1"/>
</dbReference>
<dbReference type="PANTHER" id="PTHR42756">
    <property type="entry name" value="TRANSCRIPTIONAL REGULATOR, MARR"/>
    <property type="match status" value="1"/>
</dbReference>
<evidence type="ECO:0000259" key="4">
    <source>
        <dbReference type="PROSITE" id="PS50995"/>
    </source>
</evidence>
<dbReference type="Gene3D" id="1.10.10.10">
    <property type="entry name" value="Winged helix-like DNA-binding domain superfamily/Winged helix DNA-binding domain"/>
    <property type="match status" value="1"/>
</dbReference>
<evidence type="ECO:0000256" key="1">
    <source>
        <dbReference type="ARBA" id="ARBA00023015"/>
    </source>
</evidence>
<evidence type="ECO:0000313" key="6">
    <source>
        <dbReference type="Proteomes" id="UP000680020"/>
    </source>
</evidence>
<gene>
    <name evidence="5" type="ORF">J7561_07255</name>
</gene>
<evidence type="ECO:0000313" key="5">
    <source>
        <dbReference type="EMBL" id="MBS7825001.1"/>
    </source>
</evidence>
<dbReference type="InterPro" id="IPR036388">
    <property type="entry name" value="WH-like_DNA-bd_sf"/>
</dbReference>
<dbReference type="GO" id="GO:0003700">
    <property type="term" value="F:DNA-binding transcription factor activity"/>
    <property type="evidence" value="ECO:0007669"/>
    <property type="project" value="InterPro"/>
</dbReference>
<accession>A0AB35BZW4</accession>
<dbReference type="EMBL" id="JAGIBU010000006">
    <property type="protein sequence ID" value="MBS7825001.1"/>
    <property type="molecule type" value="Genomic_DNA"/>
</dbReference>
<reference evidence="5" key="1">
    <citation type="submission" date="2021-03" db="EMBL/GenBank/DDBJ databases">
        <title>Identification and antibiotic profiling of Wohlfahrtiimonas chitiniclastica, an underestimated human pathogen.</title>
        <authorList>
            <person name="Kopf A."/>
            <person name="Bunk B."/>
            <person name="Coldewey S."/>
            <person name="Gunzer F."/>
            <person name="Riedel T."/>
            <person name="Schroettner P."/>
        </authorList>
    </citation>
    <scope>NUCLEOTIDE SEQUENCE</scope>
    <source>
        <strain evidence="5">DSM 100917</strain>
    </source>
</reference>
<dbReference type="InterPro" id="IPR036390">
    <property type="entry name" value="WH_DNA-bd_sf"/>
</dbReference>
<feature type="domain" description="HTH marR-type" evidence="4">
    <location>
        <begin position="26"/>
        <end position="160"/>
    </location>
</feature>
<keyword evidence="1" id="KW-0805">Transcription regulation</keyword>
<keyword evidence="2" id="KW-0238">DNA-binding</keyword>
<protein>
    <submittedName>
        <fullName evidence="5">MarR family transcriptional regulator</fullName>
    </submittedName>
</protein>
<dbReference type="PANTHER" id="PTHR42756:SF1">
    <property type="entry name" value="TRANSCRIPTIONAL REPRESSOR OF EMRAB OPERON"/>
    <property type="match status" value="1"/>
</dbReference>
<sequence>MAEKTDLIGAIIEDWQQYDATLNTNGTEVVGRVVRLASLINRQVDENLAQYDLQVGEFDVLAALLRNPSHQLTPSQLQTVILISSGGLSNRINRLEKRGWIERLPDANDKRGVIVSLTASGKDLITRAVQSHLALENTLVAHLSGASQGQMATLLHDWLKKLEG</sequence>
<organism evidence="5 6">
    <name type="scientific">Wohlfahrtiimonas chitiniclastica</name>
    <dbReference type="NCBI Taxonomy" id="400946"/>
    <lineage>
        <taxon>Bacteria</taxon>
        <taxon>Pseudomonadati</taxon>
        <taxon>Pseudomonadota</taxon>
        <taxon>Gammaproteobacteria</taxon>
        <taxon>Cardiobacteriales</taxon>
        <taxon>Ignatzschineriaceae</taxon>
        <taxon>Wohlfahrtiimonas</taxon>
    </lineage>
</organism>
<dbReference type="InterPro" id="IPR000835">
    <property type="entry name" value="HTH_MarR-typ"/>
</dbReference>
<dbReference type="SMART" id="SM00347">
    <property type="entry name" value="HTH_MARR"/>
    <property type="match status" value="1"/>
</dbReference>
<dbReference type="AlphaFoldDB" id="A0AB35BZW4"/>
<keyword evidence="3" id="KW-0804">Transcription</keyword>
<comment type="caution">
    <text evidence="5">The sequence shown here is derived from an EMBL/GenBank/DDBJ whole genome shotgun (WGS) entry which is preliminary data.</text>
</comment>
<dbReference type="Pfam" id="PF12802">
    <property type="entry name" value="MarR_2"/>
    <property type="match status" value="1"/>
</dbReference>
<dbReference type="PRINTS" id="PR00598">
    <property type="entry name" value="HTHMARR"/>
</dbReference>
<evidence type="ECO:0000256" key="2">
    <source>
        <dbReference type="ARBA" id="ARBA00023125"/>
    </source>
</evidence>
<dbReference type="Proteomes" id="UP000680020">
    <property type="component" value="Unassembled WGS sequence"/>
</dbReference>
<proteinExistence type="predicted"/>
<dbReference type="SUPFAM" id="SSF46785">
    <property type="entry name" value="Winged helix' DNA-binding domain"/>
    <property type="match status" value="1"/>
</dbReference>
<dbReference type="GO" id="GO:0003677">
    <property type="term" value="F:DNA binding"/>
    <property type="evidence" value="ECO:0007669"/>
    <property type="project" value="UniProtKB-KW"/>
</dbReference>
<evidence type="ECO:0000256" key="3">
    <source>
        <dbReference type="ARBA" id="ARBA00023163"/>
    </source>
</evidence>
<dbReference type="PROSITE" id="PS50995">
    <property type="entry name" value="HTH_MARR_2"/>
    <property type="match status" value="1"/>
</dbReference>